<dbReference type="AlphaFoldDB" id="A0A7C4LMI0"/>
<gene>
    <name evidence="1" type="ORF">ENS64_14310</name>
</gene>
<dbReference type="GO" id="GO:0016874">
    <property type="term" value="F:ligase activity"/>
    <property type="evidence" value="ECO:0007669"/>
    <property type="project" value="UniProtKB-KW"/>
</dbReference>
<organism evidence="1">
    <name type="scientific">Schlesneria paludicola</name>
    <dbReference type="NCBI Taxonomy" id="360056"/>
    <lineage>
        <taxon>Bacteria</taxon>
        <taxon>Pseudomonadati</taxon>
        <taxon>Planctomycetota</taxon>
        <taxon>Planctomycetia</taxon>
        <taxon>Planctomycetales</taxon>
        <taxon>Planctomycetaceae</taxon>
        <taxon>Schlesneria</taxon>
    </lineage>
</organism>
<dbReference type="EMBL" id="DSVQ01000016">
    <property type="protein sequence ID" value="HGT40415.1"/>
    <property type="molecule type" value="Genomic_DNA"/>
</dbReference>
<name>A0A7C4LMI0_9PLAN</name>
<dbReference type="InterPro" id="IPR053158">
    <property type="entry name" value="CapK_Type1_Caps_Biosynth"/>
</dbReference>
<dbReference type="PANTHER" id="PTHR36932">
    <property type="entry name" value="CAPSULAR POLYSACCHARIDE BIOSYNTHESIS PROTEIN"/>
    <property type="match status" value="1"/>
</dbReference>
<dbReference type="PANTHER" id="PTHR36932:SF1">
    <property type="entry name" value="CAPSULAR POLYSACCHARIDE BIOSYNTHESIS PROTEIN"/>
    <property type="match status" value="1"/>
</dbReference>
<reference evidence="1" key="1">
    <citation type="journal article" date="2020" name="mSystems">
        <title>Genome- and Community-Level Interaction Insights into Carbon Utilization and Element Cycling Functions of Hydrothermarchaeota in Hydrothermal Sediment.</title>
        <authorList>
            <person name="Zhou Z."/>
            <person name="Liu Y."/>
            <person name="Xu W."/>
            <person name="Pan J."/>
            <person name="Luo Z.H."/>
            <person name="Li M."/>
        </authorList>
    </citation>
    <scope>NUCLEOTIDE SEQUENCE [LARGE SCALE GENOMIC DNA]</scope>
    <source>
        <strain evidence="1">SpSt-508</strain>
    </source>
</reference>
<proteinExistence type="predicted"/>
<dbReference type="InterPro" id="IPR042099">
    <property type="entry name" value="ANL_N_sf"/>
</dbReference>
<dbReference type="SUPFAM" id="SSF56801">
    <property type="entry name" value="Acetyl-CoA synthetase-like"/>
    <property type="match status" value="1"/>
</dbReference>
<dbReference type="Gene3D" id="3.40.50.12780">
    <property type="entry name" value="N-terminal domain of ligase-like"/>
    <property type="match status" value="1"/>
</dbReference>
<sequence length="468" mass="53804">MYGALYRHVLLPLFDGVIKRRRTLEYWRQAEASQWWPRERLEAFQWEALLRLLQHAAATCPYYRETWTARKLSPQRLERWSDFLAWPLITRETIRQHRLAMRTTLNLPRLAKATGGSSGEPLQFDLDWGSNDRRTAMMYRGYGWAGGAPGSKQLYVWGGHVGKVPAWKRWKAALHRRFERQIVLNCFDFTPQRMQRHLERWNRYRPEVVVGYTNPLCELARYVRATGRHVAAPRSIIVGAEKLHDFQRQLLQEVFQAPVFETYGSREFMLIGAECDRHCGLHLSVENLYVEIVDDEGWPVPEGTEGNVVITDLFNYGMPFVRYVTGDRAIAGFENCPCGRGLPLLKKVVGRQLDVLETPDGRKVPGEFFPHLLKEFPCVRRFQVVQTAADRITLKLVVEGGFTLADHDLLLREIRNCVGTAVEVAFELVDDIPLTPAGKHRVVVREIPPRSADAVAHTNHELQAARSG</sequence>
<accession>A0A7C4LMI0</accession>
<comment type="caution">
    <text evidence="1">The sequence shown here is derived from an EMBL/GenBank/DDBJ whole genome shotgun (WGS) entry which is preliminary data.</text>
</comment>
<protein>
    <submittedName>
        <fullName evidence="1">Phenylacetate--CoA ligase family protein</fullName>
    </submittedName>
</protein>
<evidence type="ECO:0000313" key="1">
    <source>
        <dbReference type="EMBL" id="HGT40415.1"/>
    </source>
</evidence>
<keyword evidence="1" id="KW-0436">Ligase</keyword>